<accession>A0ABT0E579</accession>
<proteinExistence type="predicted"/>
<sequence>MKMTMKNGLQFFSFLNLLRAFGLAITQRVAANLSVVGWSARDRQRGASALEYIMLAAVIVGLLVVLAAAYSGENNPIKTFFDNLFKEAGVEVGE</sequence>
<keyword evidence="1" id="KW-0472">Membrane</keyword>
<feature type="transmembrane region" description="Helical" evidence="1">
    <location>
        <begin position="50"/>
        <end position="70"/>
    </location>
</feature>
<name>A0ABT0E579_9GAMM</name>
<protein>
    <recommendedName>
        <fullName evidence="4">Pilus assembly protein Flp/PilA</fullName>
    </recommendedName>
</protein>
<dbReference type="EMBL" id="JALKII010000002">
    <property type="protein sequence ID" value="MCK0536980.1"/>
    <property type="molecule type" value="Genomic_DNA"/>
</dbReference>
<keyword evidence="1" id="KW-1133">Transmembrane helix</keyword>
<organism evidence="2 3">
    <name type="scientific">Alcanivorax quisquiliarum</name>
    <dbReference type="NCBI Taxonomy" id="2933565"/>
    <lineage>
        <taxon>Bacteria</taxon>
        <taxon>Pseudomonadati</taxon>
        <taxon>Pseudomonadota</taxon>
        <taxon>Gammaproteobacteria</taxon>
        <taxon>Oceanospirillales</taxon>
        <taxon>Alcanivoracaceae</taxon>
        <taxon>Alcanivorax</taxon>
    </lineage>
</organism>
<evidence type="ECO:0000313" key="2">
    <source>
        <dbReference type="EMBL" id="MCK0536980.1"/>
    </source>
</evidence>
<gene>
    <name evidence="2" type="ORF">MU846_04590</name>
</gene>
<reference evidence="2" key="1">
    <citation type="submission" date="2022-04" db="EMBL/GenBank/DDBJ databases">
        <title>Alcanivorax sp. CY1518 draft genome sequence.</title>
        <authorList>
            <person name="Zhao G."/>
            <person name="An M."/>
        </authorList>
    </citation>
    <scope>NUCLEOTIDE SEQUENCE</scope>
    <source>
        <strain evidence="2">CY1518</strain>
    </source>
</reference>
<keyword evidence="3" id="KW-1185">Reference proteome</keyword>
<evidence type="ECO:0000313" key="3">
    <source>
        <dbReference type="Proteomes" id="UP001165524"/>
    </source>
</evidence>
<keyword evidence="1" id="KW-0812">Transmembrane</keyword>
<dbReference type="Proteomes" id="UP001165524">
    <property type="component" value="Unassembled WGS sequence"/>
</dbReference>
<dbReference type="RefSeq" id="WP_246948961.1">
    <property type="nucleotide sequence ID" value="NZ_JALKII010000002.1"/>
</dbReference>
<evidence type="ECO:0000256" key="1">
    <source>
        <dbReference type="SAM" id="Phobius"/>
    </source>
</evidence>
<comment type="caution">
    <text evidence="2">The sequence shown here is derived from an EMBL/GenBank/DDBJ whole genome shotgun (WGS) entry which is preliminary data.</text>
</comment>
<evidence type="ECO:0008006" key="4">
    <source>
        <dbReference type="Google" id="ProtNLM"/>
    </source>
</evidence>